<dbReference type="InterPro" id="IPR020846">
    <property type="entry name" value="MFS_dom"/>
</dbReference>
<evidence type="ECO:0000313" key="5">
    <source>
        <dbReference type="Proteomes" id="UP001162156"/>
    </source>
</evidence>
<dbReference type="Gene3D" id="1.20.1250.20">
    <property type="entry name" value="MFS general substrate transporter like domains"/>
    <property type="match status" value="2"/>
</dbReference>
<feature type="transmembrane region" description="Helical" evidence="2">
    <location>
        <begin position="204"/>
        <end position="224"/>
    </location>
</feature>
<keyword evidence="2" id="KW-1133">Transmembrane helix</keyword>
<name>A0AAV8X5V2_9CUCU</name>
<comment type="caution">
    <text evidence="4">The sequence shown here is derived from an EMBL/GenBank/DDBJ whole genome shotgun (WGS) entry which is preliminary data.</text>
</comment>
<feature type="transmembrane region" description="Helical" evidence="2">
    <location>
        <begin position="322"/>
        <end position="343"/>
    </location>
</feature>
<organism evidence="4 5">
    <name type="scientific">Rhamnusium bicolor</name>
    <dbReference type="NCBI Taxonomy" id="1586634"/>
    <lineage>
        <taxon>Eukaryota</taxon>
        <taxon>Metazoa</taxon>
        <taxon>Ecdysozoa</taxon>
        <taxon>Arthropoda</taxon>
        <taxon>Hexapoda</taxon>
        <taxon>Insecta</taxon>
        <taxon>Pterygota</taxon>
        <taxon>Neoptera</taxon>
        <taxon>Endopterygota</taxon>
        <taxon>Coleoptera</taxon>
        <taxon>Polyphaga</taxon>
        <taxon>Cucujiformia</taxon>
        <taxon>Chrysomeloidea</taxon>
        <taxon>Cerambycidae</taxon>
        <taxon>Lepturinae</taxon>
        <taxon>Rhagiini</taxon>
        <taxon>Rhamnusium</taxon>
    </lineage>
</organism>
<evidence type="ECO:0000259" key="3">
    <source>
        <dbReference type="PROSITE" id="PS50850"/>
    </source>
</evidence>
<dbReference type="PROSITE" id="PS50850">
    <property type="entry name" value="MFS"/>
    <property type="match status" value="1"/>
</dbReference>
<protein>
    <recommendedName>
        <fullName evidence="3">Major facilitator superfamily (MFS) profile domain-containing protein</fullName>
    </recommendedName>
</protein>
<sequence>MTLIGSLAMGTTFFVSPVSGVLTDYIGLRKTTFLGGAIASSGMFLSSFFVDNIVALCITYGIMYGLGGALAYTPSLAVLGHYFKRYLGIVNGFVTAGSSVFTIAMPYVIDSLLKSFGIVATLRILAVISGLIMLCAFLFKPVKHHVPSKRVSCRDVFNVTVVKNTKYIIWTTVIAISLFGYFVPYVYMLKFVEINFPKDSDTKLPILCIGITSGVGRLVFGYIADLPKVNRIYLQQLSFLSIGILTMLLPLSVGHYGSLIVIALGMGLFDGCFISLLGPIAFDICGRKGATQAIGFLLGVCSIPLTIGPYIAGIILDAQNSYTLPLILAGIPPTIGSVAMFVLKCVKTAPSKEESSQPLRSNHVENHKLSASGRLLEKSFISTYVICDDNKNVKNQRCYTYSIM</sequence>
<feature type="transmembrane region" description="Helical" evidence="2">
    <location>
        <begin position="259"/>
        <end position="282"/>
    </location>
</feature>
<accession>A0AAV8X5V2</accession>
<dbReference type="Proteomes" id="UP001162156">
    <property type="component" value="Unassembled WGS sequence"/>
</dbReference>
<feature type="transmembrane region" description="Helical" evidence="2">
    <location>
        <begin position="236"/>
        <end position="253"/>
    </location>
</feature>
<dbReference type="SUPFAM" id="SSF103473">
    <property type="entry name" value="MFS general substrate transporter"/>
    <property type="match status" value="1"/>
</dbReference>
<comment type="subcellular location">
    <subcellularLocation>
        <location evidence="1">Membrane</location>
        <topology evidence="1">Multi-pass membrane protein</topology>
    </subcellularLocation>
</comment>
<dbReference type="Pfam" id="PF07690">
    <property type="entry name" value="MFS_1"/>
    <property type="match status" value="1"/>
</dbReference>
<dbReference type="PANTHER" id="PTHR11360">
    <property type="entry name" value="MONOCARBOXYLATE TRANSPORTER"/>
    <property type="match status" value="1"/>
</dbReference>
<feature type="transmembrane region" description="Helical" evidence="2">
    <location>
        <begin position="294"/>
        <end position="316"/>
    </location>
</feature>
<feature type="transmembrane region" description="Helical" evidence="2">
    <location>
        <begin position="115"/>
        <end position="139"/>
    </location>
</feature>
<dbReference type="GO" id="GO:0016020">
    <property type="term" value="C:membrane"/>
    <property type="evidence" value="ECO:0007669"/>
    <property type="project" value="UniProtKB-SubCell"/>
</dbReference>
<feature type="transmembrane region" description="Helical" evidence="2">
    <location>
        <begin position="86"/>
        <end position="109"/>
    </location>
</feature>
<keyword evidence="2" id="KW-0472">Membrane</keyword>
<dbReference type="EMBL" id="JANEYF010003732">
    <property type="protein sequence ID" value="KAJ8934332.1"/>
    <property type="molecule type" value="Genomic_DNA"/>
</dbReference>
<dbReference type="AlphaFoldDB" id="A0AAV8X5V2"/>
<dbReference type="InterPro" id="IPR036259">
    <property type="entry name" value="MFS_trans_sf"/>
</dbReference>
<dbReference type="InterPro" id="IPR050327">
    <property type="entry name" value="Proton-linked_MCT"/>
</dbReference>
<feature type="transmembrane region" description="Helical" evidence="2">
    <location>
        <begin position="167"/>
        <end position="184"/>
    </location>
</feature>
<evidence type="ECO:0000256" key="1">
    <source>
        <dbReference type="ARBA" id="ARBA00004141"/>
    </source>
</evidence>
<proteinExistence type="predicted"/>
<feature type="domain" description="Major facilitator superfamily (MFS) profile" evidence="3">
    <location>
        <begin position="1"/>
        <end position="144"/>
    </location>
</feature>
<feature type="transmembrane region" description="Helical" evidence="2">
    <location>
        <begin position="53"/>
        <end position="74"/>
    </location>
</feature>
<reference evidence="4" key="1">
    <citation type="journal article" date="2023" name="Insect Mol. Biol.">
        <title>Genome sequencing provides insights into the evolution of gene families encoding plant cell wall-degrading enzymes in longhorned beetles.</title>
        <authorList>
            <person name="Shin N.R."/>
            <person name="Okamura Y."/>
            <person name="Kirsch R."/>
            <person name="Pauchet Y."/>
        </authorList>
    </citation>
    <scope>NUCLEOTIDE SEQUENCE</scope>
    <source>
        <strain evidence="4">RBIC_L_NR</strain>
    </source>
</reference>
<dbReference type="PANTHER" id="PTHR11360:SF312">
    <property type="entry name" value="KARMOISIN, ISOFORM B"/>
    <property type="match status" value="1"/>
</dbReference>
<evidence type="ECO:0000256" key="2">
    <source>
        <dbReference type="SAM" id="Phobius"/>
    </source>
</evidence>
<evidence type="ECO:0000313" key="4">
    <source>
        <dbReference type="EMBL" id="KAJ8934332.1"/>
    </source>
</evidence>
<dbReference type="GO" id="GO:0022857">
    <property type="term" value="F:transmembrane transporter activity"/>
    <property type="evidence" value="ECO:0007669"/>
    <property type="project" value="InterPro"/>
</dbReference>
<keyword evidence="5" id="KW-1185">Reference proteome</keyword>
<gene>
    <name evidence="4" type="ORF">NQ314_013373</name>
</gene>
<dbReference type="InterPro" id="IPR011701">
    <property type="entry name" value="MFS"/>
</dbReference>
<keyword evidence="2" id="KW-0812">Transmembrane</keyword>